<dbReference type="KEGG" id="cyz:C3B44_04975"/>
<keyword evidence="6 7" id="KW-0012">Acyltransferase</keyword>
<dbReference type="EMBL" id="QEEZ01000020">
    <property type="protein sequence ID" value="PWC01057.1"/>
    <property type="molecule type" value="Genomic_DNA"/>
</dbReference>
<keyword evidence="8" id="KW-1185">Reference proteome</keyword>
<accession>A0A2U1T4X3</accession>
<proteinExistence type="predicted"/>
<evidence type="ECO:0000313" key="7">
    <source>
        <dbReference type="EMBL" id="PWC01057.1"/>
    </source>
</evidence>
<evidence type="ECO:0000313" key="8">
    <source>
        <dbReference type="Proteomes" id="UP000244989"/>
    </source>
</evidence>
<organism evidence="7 8">
    <name type="scientific">Corynebacterium yudongzhengii</name>
    <dbReference type="NCBI Taxonomy" id="2080740"/>
    <lineage>
        <taxon>Bacteria</taxon>
        <taxon>Bacillati</taxon>
        <taxon>Actinomycetota</taxon>
        <taxon>Actinomycetes</taxon>
        <taxon>Mycobacteriales</taxon>
        <taxon>Corynebacteriaceae</taxon>
        <taxon>Corynebacterium</taxon>
    </lineage>
</organism>
<evidence type="ECO:0000256" key="3">
    <source>
        <dbReference type="ARBA" id="ARBA00022519"/>
    </source>
</evidence>
<dbReference type="GO" id="GO:0009247">
    <property type="term" value="P:glycolipid biosynthetic process"/>
    <property type="evidence" value="ECO:0007669"/>
    <property type="project" value="UniProtKB-ARBA"/>
</dbReference>
<dbReference type="OrthoDB" id="9803456at2"/>
<dbReference type="CDD" id="cd07984">
    <property type="entry name" value="LPLAT_LABLAT-like"/>
    <property type="match status" value="1"/>
</dbReference>
<name>A0A2U1T4X3_9CORY</name>
<keyword evidence="2" id="KW-1003">Cell membrane</keyword>
<keyword evidence="3" id="KW-0997">Cell inner membrane</keyword>
<comment type="subcellular location">
    <subcellularLocation>
        <location evidence="1">Cell inner membrane</location>
    </subcellularLocation>
</comment>
<dbReference type="Proteomes" id="UP000244989">
    <property type="component" value="Unassembled WGS sequence"/>
</dbReference>
<keyword evidence="4 7" id="KW-0808">Transferase</keyword>
<gene>
    <name evidence="7" type="ORF">DF222_09650</name>
</gene>
<evidence type="ECO:0000256" key="5">
    <source>
        <dbReference type="ARBA" id="ARBA00023136"/>
    </source>
</evidence>
<evidence type="ECO:0000256" key="1">
    <source>
        <dbReference type="ARBA" id="ARBA00004533"/>
    </source>
</evidence>
<dbReference type="PANTHER" id="PTHR30606">
    <property type="entry name" value="LIPID A BIOSYNTHESIS LAUROYL ACYLTRANSFERASE"/>
    <property type="match status" value="1"/>
</dbReference>
<evidence type="ECO:0000256" key="4">
    <source>
        <dbReference type="ARBA" id="ARBA00022679"/>
    </source>
</evidence>
<evidence type="ECO:0000256" key="6">
    <source>
        <dbReference type="ARBA" id="ARBA00023315"/>
    </source>
</evidence>
<dbReference type="NCBIfam" id="NF005919">
    <property type="entry name" value="PRK07920.1"/>
    <property type="match status" value="1"/>
</dbReference>
<protein>
    <submittedName>
        <fullName evidence="7">Phosphatidylinositol mannoside acyltransferase</fullName>
    </submittedName>
</protein>
<reference evidence="8" key="1">
    <citation type="submission" date="2018-04" db="EMBL/GenBank/DDBJ databases">
        <authorList>
            <person name="Liu S."/>
            <person name="Wang Z."/>
            <person name="Li J."/>
        </authorList>
    </citation>
    <scope>NUCLEOTIDE SEQUENCE [LARGE SCALE GENOMIC DNA]</scope>
    <source>
        <strain evidence="8">2189</strain>
    </source>
</reference>
<dbReference type="PANTHER" id="PTHR30606:SF10">
    <property type="entry name" value="PHOSPHATIDYLINOSITOL MANNOSIDE ACYLTRANSFERASE"/>
    <property type="match status" value="1"/>
</dbReference>
<dbReference type="RefSeq" id="WP_108431407.1">
    <property type="nucleotide sequence ID" value="NZ_CP026947.1"/>
</dbReference>
<dbReference type="AlphaFoldDB" id="A0A2U1T4X3"/>
<dbReference type="GO" id="GO:0005886">
    <property type="term" value="C:plasma membrane"/>
    <property type="evidence" value="ECO:0007669"/>
    <property type="project" value="UniProtKB-SubCell"/>
</dbReference>
<sequence>MSEILRLLRAREFAAAGYLMGWKVVGLLPRPLVARVFRWAADKASDDGRGMEQLRRNLTRVVGAENVTRALVRDALRSYARYWMEAFRLPRIAADPDLHRRLTAGVSGRETFERSLARGRGVILVLPHTGNWDMAGMWLVKNYTSFATVAERVKPEALYQAFVDYREELGFEVLAHSGDRPPFSRLKEVLIDGGVVCLLGERDLKQSGIEVEFFGETATFPAGTAQLAIETGANIHVVHAWFTDDGWGLKANEPVEVTTVAETTQRIADEFAENIRAHPTDWHMLQPLWVADVPKKAKKAD</sequence>
<evidence type="ECO:0000256" key="2">
    <source>
        <dbReference type="ARBA" id="ARBA00022475"/>
    </source>
</evidence>
<keyword evidence="5" id="KW-0472">Membrane</keyword>
<dbReference type="Pfam" id="PF03279">
    <property type="entry name" value="Lip_A_acyltrans"/>
    <property type="match status" value="1"/>
</dbReference>
<dbReference type="GO" id="GO:0016746">
    <property type="term" value="F:acyltransferase activity"/>
    <property type="evidence" value="ECO:0007669"/>
    <property type="project" value="UniProtKB-KW"/>
</dbReference>
<comment type="caution">
    <text evidence="7">The sequence shown here is derived from an EMBL/GenBank/DDBJ whole genome shotgun (WGS) entry which is preliminary data.</text>
</comment>
<dbReference type="InterPro" id="IPR004960">
    <property type="entry name" value="LipA_acyltrans"/>
</dbReference>